<dbReference type="HOGENOM" id="CLU_3027786_0_0_10"/>
<dbReference type="Proteomes" id="UP000011173">
    <property type="component" value="Chromosome"/>
</dbReference>
<dbReference type="STRING" id="592029.DDD_1022"/>
<organism evidence="1 2">
    <name type="scientific">Nonlabens dokdonensis (strain DSM 17205 / KCTC 12402 / DSW-6)</name>
    <name type="common">Donghaeana dokdonensis</name>
    <dbReference type="NCBI Taxonomy" id="592029"/>
    <lineage>
        <taxon>Bacteria</taxon>
        <taxon>Pseudomonadati</taxon>
        <taxon>Bacteroidota</taxon>
        <taxon>Flavobacteriia</taxon>
        <taxon>Flavobacteriales</taxon>
        <taxon>Flavobacteriaceae</taxon>
        <taxon>Nonlabens</taxon>
    </lineage>
</organism>
<evidence type="ECO:0000313" key="1">
    <source>
        <dbReference type="EMBL" id="AGC76149.1"/>
    </source>
</evidence>
<protein>
    <submittedName>
        <fullName evidence="1">Uncharacterized protein</fullName>
    </submittedName>
</protein>
<dbReference type="PATRIC" id="fig|592029.3.peg.1012"/>
<name>L7W7M5_NONDD</name>
<dbReference type="RefSeq" id="WP_015361646.1">
    <property type="nucleotide sequence ID" value="NC_020156.1"/>
</dbReference>
<proteinExistence type="predicted"/>
<dbReference type="AlphaFoldDB" id="L7W7M5"/>
<dbReference type="KEGG" id="ndo:DDD_1022"/>
<gene>
    <name evidence="1" type="ordered locus">DDD_1022</name>
</gene>
<accession>L7W7M5</accession>
<sequence>MSQIFWDDSLNLNSNSNLKRASQRFLPFSKTEDGLQSWKLIIAFIYLAFAKADLK</sequence>
<dbReference type="EMBL" id="CP001397">
    <property type="protein sequence ID" value="AGC76149.1"/>
    <property type="molecule type" value="Genomic_DNA"/>
</dbReference>
<evidence type="ECO:0000313" key="2">
    <source>
        <dbReference type="Proteomes" id="UP000011173"/>
    </source>
</evidence>
<reference evidence="1 2" key="1">
    <citation type="journal article" date="2013" name="Genome Biol. Evol.">
        <title>Genomic makeup of the marine flavobacterium Nonlabens (Donghaeana) dokdonensis DSW-6 and identification of a novel class of rhodopsins.</title>
        <authorList>
            <person name="Kwon S.K."/>
            <person name="Kim B.K."/>
            <person name="Song J.Y."/>
            <person name="Kwak M.J."/>
            <person name="Lee C.H."/>
            <person name="Yoon J.H."/>
            <person name="Oh T.K."/>
            <person name="Kim J.F."/>
        </authorList>
    </citation>
    <scope>NUCLEOTIDE SEQUENCE [LARGE SCALE GENOMIC DNA]</scope>
    <source>
        <strain evidence="2">DSM 17205 / KCTC 12402 / DSW-6</strain>
    </source>
</reference>